<sequence length="617" mass="69295">MESTSSSSKRSTKPEGPESDDSSSNLDGSSAGEPANGKRLKKDDSGINMIPESDNSNGSDCADNSIKYVMPADAFDEARRSHTDESARDSNDSGNLESISMTESEHVAAEEHAANAEDAESNPTILHKKASRNPPGIINSSDEDSDDDVIDIEKVKPKKREIKNYDPTPNTPRPKHNWSAPKSILSRQYGYSSKYSPDLFRYNCYGALHMVERLELMYKMKKHDGCVNALNFNTTGTRLVSGSDDLHVIVWDWTVSRPVLEYRSGHQANVFQAKFMPLSNDSFIVTCARDGAVRLGELSSDGICKGTRKLAQHKGSAHKLSLQMDSSHYFLTCGEDAAVFGIDLRQEKHNKLLVCKNKEKKVPLYTIFINPHKSYEFAVGGRSQYVKVYDTRFPDRVCKDFCPEHLVNDNKVNVTSLVYNYTGTEIVASYNDEDIYLFDAAEMDTSKYVHRYKGHRNNQTVKGVNFFGSKSEYIMSGSDCGCIFFWEKQSEHIVKYMYGDEGGAVNCLEQHPTMPVLATSGLDDDIKIWVPSCEDPPDLSNLKSHISRNMQERDEDHHRDYPDAFVDQTIWFLMQHLSRSRRRHLEGSSERDDSDSSTSSDDEMEVSGVSAPQCNQS</sequence>
<feature type="region of interest" description="Disordered" evidence="4">
    <location>
        <begin position="582"/>
        <end position="617"/>
    </location>
</feature>
<dbReference type="InterPro" id="IPR036322">
    <property type="entry name" value="WD40_repeat_dom_sf"/>
</dbReference>
<evidence type="ECO:0000256" key="1">
    <source>
        <dbReference type="ARBA" id="ARBA00022574"/>
    </source>
</evidence>
<dbReference type="PANTHER" id="PTHR15574">
    <property type="entry name" value="WD REPEAT DOMAIN-CONTAINING FAMILY"/>
    <property type="match status" value="1"/>
</dbReference>
<gene>
    <name evidence="5" type="primary">dcaf8</name>
    <name evidence="5" type="ORF">AVEN_135398_1</name>
</gene>
<feature type="compositionally biased region" description="Basic and acidic residues" evidence="4">
    <location>
        <begin position="103"/>
        <end position="115"/>
    </location>
</feature>
<keyword evidence="6" id="KW-1185">Reference proteome</keyword>
<dbReference type="Proteomes" id="UP000499080">
    <property type="component" value="Unassembled WGS sequence"/>
</dbReference>
<reference evidence="5 6" key="1">
    <citation type="journal article" date="2019" name="Sci. Rep.">
        <title>Orb-weaving spider Araneus ventricosus genome elucidates the spidroin gene catalogue.</title>
        <authorList>
            <person name="Kono N."/>
            <person name="Nakamura H."/>
            <person name="Ohtoshi R."/>
            <person name="Moran D.A.P."/>
            <person name="Shinohara A."/>
            <person name="Yoshida Y."/>
            <person name="Fujiwara M."/>
            <person name="Mori M."/>
            <person name="Tomita M."/>
            <person name="Arakawa K."/>
        </authorList>
    </citation>
    <scope>NUCLEOTIDE SEQUENCE [LARGE SCALE GENOMIC DNA]</scope>
</reference>
<dbReference type="OrthoDB" id="4869960at2759"/>
<dbReference type="InterPro" id="IPR001680">
    <property type="entry name" value="WD40_rpt"/>
</dbReference>
<dbReference type="PROSITE" id="PS50294">
    <property type="entry name" value="WD_REPEATS_REGION"/>
    <property type="match status" value="1"/>
</dbReference>
<evidence type="ECO:0000256" key="4">
    <source>
        <dbReference type="SAM" id="MobiDB-lite"/>
    </source>
</evidence>
<feature type="region of interest" description="Disordered" evidence="4">
    <location>
        <begin position="1"/>
        <end position="180"/>
    </location>
</feature>
<dbReference type="InterPro" id="IPR045151">
    <property type="entry name" value="DCAF8"/>
</dbReference>
<dbReference type="Gene3D" id="2.130.10.10">
    <property type="entry name" value="YVTN repeat-like/Quinoprotein amine dehydrogenase"/>
    <property type="match status" value="1"/>
</dbReference>
<organism evidence="5 6">
    <name type="scientific">Araneus ventricosus</name>
    <name type="common">Orbweaver spider</name>
    <name type="synonym">Epeira ventricosa</name>
    <dbReference type="NCBI Taxonomy" id="182803"/>
    <lineage>
        <taxon>Eukaryota</taxon>
        <taxon>Metazoa</taxon>
        <taxon>Ecdysozoa</taxon>
        <taxon>Arthropoda</taxon>
        <taxon>Chelicerata</taxon>
        <taxon>Arachnida</taxon>
        <taxon>Araneae</taxon>
        <taxon>Araneomorphae</taxon>
        <taxon>Entelegynae</taxon>
        <taxon>Araneoidea</taxon>
        <taxon>Araneidae</taxon>
        <taxon>Araneus</taxon>
    </lineage>
</organism>
<dbReference type="SMART" id="SM00320">
    <property type="entry name" value="WD40"/>
    <property type="match status" value="7"/>
</dbReference>
<dbReference type="GO" id="GO:0080008">
    <property type="term" value="C:Cul4-RING E3 ubiquitin ligase complex"/>
    <property type="evidence" value="ECO:0007669"/>
    <property type="project" value="TreeGrafter"/>
</dbReference>
<evidence type="ECO:0000256" key="2">
    <source>
        <dbReference type="ARBA" id="ARBA00022737"/>
    </source>
</evidence>
<feature type="repeat" description="WD" evidence="3">
    <location>
        <begin position="220"/>
        <end position="252"/>
    </location>
</feature>
<feature type="compositionally biased region" description="Acidic residues" evidence="4">
    <location>
        <begin position="592"/>
        <end position="605"/>
    </location>
</feature>
<comment type="caution">
    <text evidence="5">The sequence shown here is derived from an EMBL/GenBank/DDBJ whole genome shotgun (WGS) entry which is preliminary data.</text>
</comment>
<evidence type="ECO:0000313" key="6">
    <source>
        <dbReference type="Proteomes" id="UP000499080"/>
    </source>
</evidence>
<dbReference type="PROSITE" id="PS50082">
    <property type="entry name" value="WD_REPEATS_2"/>
    <property type="match status" value="1"/>
</dbReference>
<keyword evidence="2" id="KW-0677">Repeat</keyword>
<dbReference type="InterPro" id="IPR015943">
    <property type="entry name" value="WD40/YVTN_repeat-like_dom_sf"/>
</dbReference>
<dbReference type="GO" id="GO:0005737">
    <property type="term" value="C:cytoplasm"/>
    <property type="evidence" value="ECO:0007669"/>
    <property type="project" value="TreeGrafter"/>
</dbReference>
<feature type="compositionally biased region" description="Acidic residues" evidence="4">
    <location>
        <begin position="141"/>
        <end position="150"/>
    </location>
</feature>
<accession>A0A4Y2KZX9</accession>
<feature type="compositionally biased region" description="Polar residues" evidence="4">
    <location>
        <begin position="92"/>
        <end position="102"/>
    </location>
</feature>
<name>A0A4Y2KZX9_ARAVE</name>
<evidence type="ECO:0000256" key="3">
    <source>
        <dbReference type="PROSITE-ProRule" id="PRU00221"/>
    </source>
</evidence>
<feature type="compositionally biased region" description="Basic and acidic residues" evidence="4">
    <location>
        <begin position="76"/>
        <end position="91"/>
    </location>
</feature>
<dbReference type="AlphaFoldDB" id="A0A4Y2KZX9"/>
<proteinExistence type="predicted"/>
<protein>
    <submittedName>
        <fullName evidence="5">DDB1-and CUL4-associated factor 8</fullName>
    </submittedName>
</protein>
<dbReference type="PANTHER" id="PTHR15574:SF21">
    <property type="entry name" value="DDB1- AND CUL4-ASSOCIATED FACTOR 8"/>
    <property type="match status" value="1"/>
</dbReference>
<dbReference type="Pfam" id="PF00400">
    <property type="entry name" value="WD40"/>
    <property type="match status" value="3"/>
</dbReference>
<keyword evidence="1 3" id="KW-0853">WD repeat</keyword>
<evidence type="ECO:0000313" key="5">
    <source>
        <dbReference type="EMBL" id="GBN06926.1"/>
    </source>
</evidence>
<dbReference type="EMBL" id="BGPR01005112">
    <property type="protein sequence ID" value="GBN06926.1"/>
    <property type="molecule type" value="Genomic_DNA"/>
</dbReference>
<dbReference type="SUPFAM" id="SSF50978">
    <property type="entry name" value="WD40 repeat-like"/>
    <property type="match status" value="1"/>
</dbReference>